<name>A0A9Q1KEJ5_9CARY</name>
<feature type="region of interest" description="Disordered" evidence="1">
    <location>
        <begin position="273"/>
        <end position="319"/>
    </location>
</feature>
<evidence type="ECO:0000256" key="1">
    <source>
        <dbReference type="SAM" id="MobiDB-lite"/>
    </source>
</evidence>
<dbReference type="AlphaFoldDB" id="A0A9Q1KEJ5"/>
<reference evidence="2" key="1">
    <citation type="submission" date="2022-04" db="EMBL/GenBank/DDBJ databases">
        <title>Carnegiea gigantea Genome sequencing and assembly v2.</title>
        <authorList>
            <person name="Copetti D."/>
            <person name="Sanderson M.J."/>
            <person name="Burquez A."/>
            <person name="Wojciechowski M.F."/>
        </authorList>
    </citation>
    <scope>NUCLEOTIDE SEQUENCE</scope>
    <source>
        <strain evidence="2">SGP5-SGP5p</strain>
        <tissue evidence="2">Aerial part</tissue>
    </source>
</reference>
<feature type="region of interest" description="Disordered" evidence="1">
    <location>
        <begin position="358"/>
        <end position="387"/>
    </location>
</feature>
<dbReference type="EMBL" id="JAKOGI010000169">
    <property type="protein sequence ID" value="KAJ8441362.1"/>
    <property type="molecule type" value="Genomic_DNA"/>
</dbReference>
<evidence type="ECO:0000313" key="3">
    <source>
        <dbReference type="Proteomes" id="UP001153076"/>
    </source>
</evidence>
<comment type="caution">
    <text evidence="2">The sequence shown here is derived from an EMBL/GenBank/DDBJ whole genome shotgun (WGS) entry which is preliminary data.</text>
</comment>
<proteinExistence type="predicted"/>
<dbReference type="Proteomes" id="UP001153076">
    <property type="component" value="Unassembled WGS sequence"/>
</dbReference>
<organism evidence="2 3">
    <name type="scientific">Carnegiea gigantea</name>
    <dbReference type="NCBI Taxonomy" id="171969"/>
    <lineage>
        <taxon>Eukaryota</taxon>
        <taxon>Viridiplantae</taxon>
        <taxon>Streptophyta</taxon>
        <taxon>Embryophyta</taxon>
        <taxon>Tracheophyta</taxon>
        <taxon>Spermatophyta</taxon>
        <taxon>Magnoliopsida</taxon>
        <taxon>eudicotyledons</taxon>
        <taxon>Gunneridae</taxon>
        <taxon>Pentapetalae</taxon>
        <taxon>Caryophyllales</taxon>
        <taxon>Cactineae</taxon>
        <taxon>Cactaceae</taxon>
        <taxon>Cactoideae</taxon>
        <taxon>Echinocereeae</taxon>
        <taxon>Carnegiea</taxon>
    </lineage>
</organism>
<feature type="region of interest" description="Disordered" evidence="1">
    <location>
        <begin position="156"/>
        <end position="179"/>
    </location>
</feature>
<keyword evidence="3" id="KW-1185">Reference proteome</keyword>
<evidence type="ECO:0000313" key="2">
    <source>
        <dbReference type="EMBL" id="KAJ8441362.1"/>
    </source>
</evidence>
<accession>A0A9Q1KEJ5</accession>
<gene>
    <name evidence="2" type="ORF">Cgig2_024874</name>
</gene>
<protein>
    <submittedName>
        <fullName evidence="2">Uncharacterized protein</fullName>
    </submittedName>
</protein>
<feature type="compositionally biased region" description="Basic and acidic residues" evidence="1">
    <location>
        <begin position="359"/>
        <end position="376"/>
    </location>
</feature>
<sequence length="387" mass="41613">MMNSSLPYTLPVCFQGLLNLASYKGCAVVYGGGKTHPFSLSPIFRVSWTPSCNPFSPSPRGSQVPSSGGMGGVHDATFCSSCLSVLISGDFHHSYCPYCALICPPSILWISQFGEVAYAPTQDHRVIRSANGKHDIMSVLVSLTLLMSCNSDIESLSSTNSENGDNDNLHQDPTPSSAAQSQYLYSMGRDGSDHPCNPIEKGQTSYAKATKFGMGCSAHSSNPCPEERIDISLPPSVPLPAHVIGVGKPSPLKPTYQPKVIIVDPVMCPNSVGSPSRPAKHGAPDEGDLSLHMSPVTHDNSNLAQPAQDMNIEDPVNEDPLNAMEEDMSEEPNDNIYGDSQELFVDEEDMADTLLNLDPIKDLEQPSESSKRCRVEEGDEGLSRAVN</sequence>